<feature type="domain" description="G-protein coupled receptors family 1 profile" evidence="11">
    <location>
        <begin position="35"/>
        <end position="375"/>
    </location>
</feature>
<gene>
    <name evidence="12" type="ORF">MEDL_31259</name>
</gene>
<dbReference type="EMBL" id="CAJPWZ010001545">
    <property type="protein sequence ID" value="CAG2217509.1"/>
    <property type="molecule type" value="Genomic_DNA"/>
</dbReference>
<sequence>MNSSSTVSDWNRDLATQLIPNSIFLVLYLFLGIIGNSLVIAVYRFRMKQQSEDRYFIPVLAVCDLTACTVCASMAIALNMMQAKFTCNILCKFLWYFAASTTFMSILLLTVIAINRYLKVCRPFGKQMSTFTKRAALLFAFCFSFLLGAPSAFLYGSVEFSSPDMNLTGRRCSKLKDVSKIASLAYSVLIAVVLLSAVSILIVLYGKIGCTIFTHFKHRNKEIKAMIQTTSTSDSRSQEVAATPSTNQETMKQETSSDPHQNIVIGNNDLPAEDCNIGTDSKLLNRGTDSRNENKKTPKLFTSEELNRNIMYKFTLMFMIITIIFLICFIPKIFLMAMEGRDSQFWEKLSSSERAGLLFLYRLYILNNVVNPFIYAFMDMKFQKEVKKLLKRKL</sequence>
<dbReference type="CDD" id="cd00637">
    <property type="entry name" value="7tm_classA_rhodopsin-like"/>
    <property type="match status" value="1"/>
</dbReference>
<feature type="transmembrane region" description="Helical" evidence="10">
    <location>
        <begin position="55"/>
        <end position="81"/>
    </location>
</feature>
<dbReference type="PANTHER" id="PTHR24238:SF47">
    <property type="entry name" value="ECDYSTEROIDS_DOPAMINE RECEPTOR-RELATED"/>
    <property type="match status" value="1"/>
</dbReference>
<evidence type="ECO:0000256" key="6">
    <source>
        <dbReference type="ARBA" id="ARBA00023170"/>
    </source>
</evidence>
<evidence type="ECO:0000256" key="2">
    <source>
        <dbReference type="ARBA" id="ARBA00022692"/>
    </source>
</evidence>
<comment type="similarity">
    <text evidence="8">Belongs to the G-protein coupled receptor 1 family.</text>
</comment>
<organism evidence="12 13">
    <name type="scientific">Mytilus edulis</name>
    <name type="common">Blue mussel</name>
    <dbReference type="NCBI Taxonomy" id="6550"/>
    <lineage>
        <taxon>Eukaryota</taxon>
        <taxon>Metazoa</taxon>
        <taxon>Spiralia</taxon>
        <taxon>Lophotrochozoa</taxon>
        <taxon>Mollusca</taxon>
        <taxon>Bivalvia</taxon>
        <taxon>Autobranchia</taxon>
        <taxon>Pteriomorphia</taxon>
        <taxon>Mytilida</taxon>
        <taxon>Mytiloidea</taxon>
        <taxon>Mytilidae</taxon>
        <taxon>Mytilinae</taxon>
        <taxon>Mytilus</taxon>
    </lineage>
</organism>
<dbReference type="Pfam" id="PF00001">
    <property type="entry name" value="7tm_1"/>
    <property type="match status" value="1"/>
</dbReference>
<comment type="subcellular location">
    <subcellularLocation>
        <location evidence="1">Membrane</location>
        <topology evidence="1">Multi-pass membrane protein</topology>
    </subcellularLocation>
</comment>
<comment type="caution">
    <text evidence="12">The sequence shown here is derived from an EMBL/GenBank/DDBJ whole genome shotgun (WGS) entry which is preliminary data.</text>
</comment>
<evidence type="ECO:0000259" key="11">
    <source>
        <dbReference type="PROSITE" id="PS50262"/>
    </source>
</evidence>
<dbReference type="PROSITE" id="PS50262">
    <property type="entry name" value="G_PROTEIN_RECEP_F1_2"/>
    <property type="match status" value="1"/>
</dbReference>
<feature type="transmembrane region" description="Helical" evidence="10">
    <location>
        <begin position="23"/>
        <end position="43"/>
    </location>
</feature>
<keyword evidence="5 10" id="KW-0472">Membrane</keyword>
<accession>A0A8S3S9X7</accession>
<keyword evidence="6 8" id="KW-0675">Receptor</keyword>
<evidence type="ECO:0000256" key="9">
    <source>
        <dbReference type="SAM" id="MobiDB-lite"/>
    </source>
</evidence>
<dbReference type="PRINTS" id="PR00237">
    <property type="entry name" value="GPCRRHODOPSN"/>
</dbReference>
<feature type="transmembrane region" description="Helical" evidence="10">
    <location>
        <begin position="358"/>
        <end position="378"/>
    </location>
</feature>
<protein>
    <submittedName>
        <fullName evidence="12">CCKAR</fullName>
    </submittedName>
</protein>
<evidence type="ECO:0000256" key="1">
    <source>
        <dbReference type="ARBA" id="ARBA00004141"/>
    </source>
</evidence>
<dbReference type="AlphaFoldDB" id="A0A8S3S9X7"/>
<dbReference type="Gene3D" id="1.20.1070.10">
    <property type="entry name" value="Rhodopsin 7-helix transmembrane proteins"/>
    <property type="match status" value="1"/>
</dbReference>
<feature type="region of interest" description="Disordered" evidence="9">
    <location>
        <begin position="228"/>
        <end position="260"/>
    </location>
</feature>
<dbReference type="OrthoDB" id="6117944at2759"/>
<reference evidence="12" key="1">
    <citation type="submission" date="2021-03" db="EMBL/GenBank/DDBJ databases">
        <authorList>
            <person name="Bekaert M."/>
        </authorList>
    </citation>
    <scope>NUCLEOTIDE SEQUENCE</scope>
</reference>
<keyword evidence="4 8" id="KW-0297">G-protein coupled receptor</keyword>
<dbReference type="InterPro" id="IPR000276">
    <property type="entry name" value="GPCR_Rhodpsn"/>
</dbReference>
<evidence type="ECO:0000256" key="4">
    <source>
        <dbReference type="ARBA" id="ARBA00023040"/>
    </source>
</evidence>
<dbReference type="GO" id="GO:0016020">
    <property type="term" value="C:membrane"/>
    <property type="evidence" value="ECO:0007669"/>
    <property type="project" value="UniProtKB-SubCell"/>
</dbReference>
<dbReference type="PROSITE" id="PS00237">
    <property type="entry name" value="G_PROTEIN_RECEP_F1_1"/>
    <property type="match status" value="1"/>
</dbReference>
<dbReference type="PANTHER" id="PTHR24238">
    <property type="entry name" value="G-PROTEIN COUPLED RECEPTOR"/>
    <property type="match status" value="1"/>
</dbReference>
<keyword evidence="7 8" id="KW-0807">Transducer</keyword>
<feature type="transmembrane region" description="Helical" evidence="10">
    <location>
        <begin position="135"/>
        <end position="155"/>
    </location>
</feature>
<name>A0A8S3S9X7_MYTED</name>
<evidence type="ECO:0000256" key="5">
    <source>
        <dbReference type="ARBA" id="ARBA00023136"/>
    </source>
</evidence>
<feature type="transmembrane region" description="Helical" evidence="10">
    <location>
        <begin position="184"/>
        <end position="205"/>
    </location>
</feature>
<evidence type="ECO:0000256" key="10">
    <source>
        <dbReference type="SAM" id="Phobius"/>
    </source>
</evidence>
<feature type="compositionally biased region" description="Polar residues" evidence="9">
    <location>
        <begin position="228"/>
        <end position="250"/>
    </location>
</feature>
<dbReference type="Proteomes" id="UP000683360">
    <property type="component" value="Unassembled WGS sequence"/>
</dbReference>
<keyword evidence="13" id="KW-1185">Reference proteome</keyword>
<dbReference type="GO" id="GO:0004930">
    <property type="term" value="F:G protein-coupled receptor activity"/>
    <property type="evidence" value="ECO:0007669"/>
    <property type="project" value="UniProtKB-KW"/>
</dbReference>
<dbReference type="InterPro" id="IPR017452">
    <property type="entry name" value="GPCR_Rhodpsn_7TM"/>
</dbReference>
<evidence type="ECO:0000313" key="12">
    <source>
        <dbReference type="EMBL" id="CAG2217509.1"/>
    </source>
</evidence>
<evidence type="ECO:0000256" key="7">
    <source>
        <dbReference type="ARBA" id="ARBA00023224"/>
    </source>
</evidence>
<keyword evidence="3 10" id="KW-1133">Transmembrane helix</keyword>
<evidence type="ECO:0000256" key="3">
    <source>
        <dbReference type="ARBA" id="ARBA00022989"/>
    </source>
</evidence>
<evidence type="ECO:0000256" key="8">
    <source>
        <dbReference type="RuleBase" id="RU000688"/>
    </source>
</evidence>
<dbReference type="SUPFAM" id="SSF81321">
    <property type="entry name" value="Family A G protein-coupled receptor-like"/>
    <property type="match status" value="1"/>
</dbReference>
<proteinExistence type="inferred from homology"/>
<evidence type="ECO:0000313" key="13">
    <source>
        <dbReference type="Proteomes" id="UP000683360"/>
    </source>
</evidence>
<keyword evidence="2 8" id="KW-0812">Transmembrane</keyword>
<feature type="transmembrane region" description="Helical" evidence="10">
    <location>
        <begin position="93"/>
        <end position="114"/>
    </location>
</feature>
<feature type="transmembrane region" description="Helical" evidence="10">
    <location>
        <begin position="316"/>
        <end position="338"/>
    </location>
</feature>